<evidence type="ECO:0000259" key="4">
    <source>
        <dbReference type="PROSITE" id="PS01179"/>
    </source>
</evidence>
<dbReference type="SMART" id="SM00462">
    <property type="entry name" value="PTB"/>
    <property type="match status" value="1"/>
</dbReference>
<dbReference type="Proteomes" id="UP000215902">
    <property type="component" value="Unassembled WGS sequence"/>
</dbReference>
<feature type="domain" description="SH2" evidence="5">
    <location>
        <begin position="353"/>
        <end position="448"/>
    </location>
</feature>
<feature type="region of interest" description="Disordered" evidence="3">
    <location>
        <begin position="310"/>
        <end position="344"/>
    </location>
</feature>
<sequence length="513" mass="55126">MSTLQGGNGSGGVGGAGLPEHILVLHSGDKLVRCAAYIGSFPVEGADQRQRTEFVHQQLEAMQGCGRSRPVQLWIALTGVKVCDHTGEQVLMAHALRRISYANCNPDHQQFAFMAREPKTQVSLQYCHAFVTDSAQLAEELNNLLGDCFKLAYALQQQQEQRKKQQQQQQQQQQQLQQLPPPQPAPTAQQLLMNDPTLGAPNRVGSNSGLPSSLDYLRRINAFALSNACGGRQPAQPSAPGAPVENFRSAYGNPVIVLKECIDQSVTSGGGILVGPAALAAGGSGGRDTVDAPTIGRNLVNNNGFSVGTAAPSATDVESPPPPLPLRYDSLRPSSSDRTLEPPLSSELTPAAWYQADLPRDLALELLSREEIGGFIVRDSSTHVNCYALSVRVPRQDNPSGYAHYLIQRTARGVKLKGLPKEWPSLQSLVCHLSVMPEMLPCPLRLPRQQENPIYSEHPPVPPGAGGSGGGGPANPEPEDLAGQACPYGLNLPPDEDYQRLSDFSSIMAELRV</sequence>
<evidence type="ECO:0008006" key="8">
    <source>
        <dbReference type="Google" id="ProtNLM"/>
    </source>
</evidence>
<dbReference type="AlphaFoldDB" id="A0A267DC06"/>
<gene>
    <name evidence="6" type="ORF">BOX15_Mlig017979g2</name>
</gene>
<evidence type="ECO:0000256" key="2">
    <source>
        <dbReference type="PROSITE-ProRule" id="PRU00191"/>
    </source>
</evidence>
<keyword evidence="7" id="KW-1185">Reference proteome</keyword>
<dbReference type="PROSITE" id="PS50001">
    <property type="entry name" value="SH2"/>
    <property type="match status" value="1"/>
</dbReference>
<comment type="caution">
    <text evidence="6">The sequence shown here is derived from an EMBL/GenBank/DDBJ whole genome shotgun (WGS) entry which is preliminary data.</text>
</comment>
<dbReference type="PROSITE" id="PS01179">
    <property type="entry name" value="PID"/>
    <property type="match status" value="1"/>
</dbReference>
<dbReference type="SUPFAM" id="SSF50729">
    <property type="entry name" value="PH domain-like"/>
    <property type="match status" value="1"/>
</dbReference>
<dbReference type="Gene3D" id="2.30.29.30">
    <property type="entry name" value="Pleckstrin-homology domain (PH domain)/Phosphotyrosine-binding domain (PTB)"/>
    <property type="match status" value="1"/>
</dbReference>
<evidence type="ECO:0000313" key="7">
    <source>
        <dbReference type="Proteomes" id="UP000215902"/>
    </source>
</evidence>
<dbReference type="Pfam" id="PF00640">
    <property type="entry name" value="PID"/>
    <property type="match status" value="1"/>
</dbReference>
<dbReference type="InterPro" id="IPR011993">
    <property type="entry name" value="PH-like_dom_sf"/>
</dbReference>
<evidence type="ECO:0000256" key="3">
    <source>
        <dbReference type="SAM" id="MobiDB-lite"/>
    </source>
</evidence>
<dbReference type="InterPro" id="IPR000980">
    <property type="entry name" value="SH2"/>
</dbReference>
<feature type="region of interest" description="Disordered" evidence="3">
    <location>
        <begin position="164"/>
        <end position="206"/>
    </location>
</feature>
<dbReference type="SUPFAM" id="SSF55550">
    <property type="entry name" value="SH2 domain"/>
    <property type="match status" value="1"/>
</dbReference>
<dbReference type="InterPro" id="IPR006020">
    <property type="entry name" value="PTB/PI_dom"/>
</dbReference>
<name>A0A267DC06_9PLAT</name>
<keyword evidence="1 2" id="KW-0727">SH2 domain</keyword>
<dbReference type="InterPro" id="IPR036860">
    <property type="entry name" value="SH2_dom_sf"/>
</dbReference>
<organism evidence="6 7">
    <name type="scientific">Macrostomum lignano</name>
    <dbReference type="NCBI Taxonomy" id="282301"/>
    <lineage>
        <taxon>Eukaryota</taxon>
        <taxon>Metazoa</taxon>
        <taxon>Spiralia</taxon>
        <taxon>Lophotrochozoa</taxon>
        <taxon>Platyhelminthes</taxon>
        <taxon>Rhabditophora</taxon>
        <taxon>Macrostomorpha</taxon>
        <taxon>Macrostomida</taxon>
        <taxon>Macrostomidae</taxon>
        <taxon>Macrostomum</taxon>
    </lineage>
</organism>
<evidence type="ECO:0000259" key="5">
    <source>
        <dbReference type="PROSITE" id="PS50001"/>
    </source>
</evidence>
<dbReference type="PANTHER" id="PTHR15832:SF2">
    <property type="entry name" value="SH2 DOMAIN-CONTAINING PROTEIN"/>
    <property type="match status" value="1"/>
</dbReference>
<proteinExistence type="predicted"/>
<protein>
    <recommendedName>
        <fullName evidence="8">SH2 domain-containing protein</fullName>
    </recommendedName>
</protein>
<dbReference type="CDD" id="cd13157">
    <property type="entry name" value="PTB_tensin-related"/>
    <property type="match status" value="1"/>
</dbReference>
<feature type="domain" description="PID" evidence="4">
    <location>
        <begin position="35"/>
        <end position="153"/>
    </location>
</feature>
<evidence type="ECO:0000313" key="6">
    <source>
        <dbReference type="EMBL" id="PAA46745.1"/>
    </source>
</evidence>
<dbReference type="OrthoDB" id="10013007at2759"/>
<feature type="compositionally biased region" description="Gly residues" evidence="3">
    <location>
        <begin position="464"/>
        <end position="473"/>
    </location>
</feature>
<dbReference type="Pfam" id="PF00017">
    <property type="entry name" value="SH2"/>
    <property type="match status" value="1"/>
</dbReference>
<feature type="region of interest" description="Disordered" evidence="3">
    <location>
        <begin position="452"/>
        <end position="490"/>
    </location>
</feature>
<dbReference type="Gene3D" id="3.30.505.10">
    <property type="entry name" value="SH2 domain"/>
    <property type="match status" value="1"/>
</dbReference>
<dbReference type="EMBL" id="NIVC01004715">
    <property type="protein sequence ID" value="PAA46745.1"/>
    <property type="molecule type" value="Genomic_DNA"/>
</dbReference>
<feature type="compositionally biased region" description="Low complexity" evidence="3">
    <location>
        <begin position="166"/>
        <end position="178"/>
    </location>
</feature>
<accession>A0A267DC06</accession>
<evidence type="ECO:0000256" key="1">
    <source>
        <dbReference type="ARBA" id="ARBA00022999"/>
    </source>
</evidence>
<reference evidence="6 7" key="1">
    <citation type="submission" date="2017-06" db="EMBL/GenBank/DDBJ databases">
        <title>A platform for efficient transgenesis in Macrostomum lignano, a flatworm model organism for stem cell research.</title>
        <authorList>
            <person name="Berezikov E."/>
        </authorList>
    </citation>
    <scope>NUCLEOTIDE SEQUENCE [LARGE SCALE GENOMIC DNA]</scope>
    <source>
        <strain evidence="6">DV1</strain>
        <tissue evidence="6">Whole organism</tissue>
    </source>
</reference>
<dbReference type="PANTHER" id="PTHR15832">
    <property type="entry name" value="SHC (SRC HOMOLOGY DOMAIN C-TERMINAL) ADAPTOR HOMOLOG"/>
    <property type="match status" value="1"/>
</dbReference>
<dbReference type="SMART" id="SM00252">
    <property type="entry name" value="SH2"/>
    <property type="match status" value="1"/>
</dbReference>